<evidence type="ECO:0000256" key="5">
    <source>
        <dbReference type="ARBA" id="ARBA00023124"/>
    </source>
</evidence>
<organism evidence="9 10">
    <name type="scientific">Dawidia soli</name>
    <dbReference type="NCBI Taxonomy" id="2782352"/>
    <lineage>
        <taxon>Bacteria</taxon>
        <taxon>Pseudomonadati</taxon>
        <taxon>Bacteroidota</taxon>
        <taxon>Cytophagia</taxon>
        <taxon>Cytophagales</taxon>
        <taxon>Chryseotaleaceae</taxon>
        <taxon>Dawidia</taxon>
    </lineage>
</organism>
<dbReference type="GO" id="GO:0003697">
    <property type="term" value="F:single-stranded DNA binding"/>
    <property type="evidence" value="ECO:0007669"/>
    <property type="project" value="InterPro"/>
</dbReference>
<protein>
    <recommendedName>
        <fullName evidence="8">Abasic site processing protein</fullName>
        <ecNumber evidence="8">3.4.-.-</ecNumber>
    </recommendedName>
</protein>
<dbReference type="Pfam" id="PF02586">
    <property type="entry name" value="SRAP"/>
    <property type="match status" value="1"/>
</dbReference>
<dbReference type="Gene3D" id="3.90.1680.10">
    <property type="entry name" value="SOS response associated peptidase-like"/>
    <property type="match status" value="1"/>
</dbReference>
<evidence type="ECO:0000256" key="7">
    <source>
        <dbReference type="ARBA" id="ARBA00023239"/>
    </source>
</evidence>
<dbReference type="EC" id="3.4.-.-" evidence="8"/>
<keyword evidence="7" id="KW-0456">Lyase</keyword>
<reference evidence="9 10" key="1">
    <citation type="submission" date="2021-05" db="EMBL/GenBank/DDBJ databases">
        <title>A Polyphasic approach of four new species of the genus Ohtaekwangia: Ohtaekwangia histidinii sp. nov., Ohtaekwangia cretensis sp. nov., Ohtaekwangia indiensis sp. nov., Ohtaekwangia reichenbachii sp. nov. from diverse environment.</title>
        <authorList>
            <person name="Octaviana S."/>
        </authorList>
    </citation>
    <scope>NUCLEOTIDE SEQUENCE [LARGE SCALE GENOMIC DNA]</scope>
    <source>
        <strain evidence="9 10">PWU37</strain>
    </source>
</reference>
<dbReference type="Proteomes" id="UP001319180">
    <property type="component" value="Unassembled WGS sequence"/>
</dbReference>
<evidence type="ECO:0000256" key="2">
    <source>
        <dbReference type="ARBA" id="ARBA00022670"/>
    </source>
</evidence>
<evidence type="ECO:0000256" key="4">
    <source>
        <dbReference type="ARBA" id="ARBA00022801"/>
    </source>
</evidence>
<proteinExistence type="inferred from homology"/>
<keyword evidence="2 8" id="KW-0645">Protease</keyword>
<dbReference type="SUPFAM" id="SSF143081">
    <property type="entry name" value="BB1717-like"/>
    <property type="match status" value="1"/>
</dbReference>
<dbReference type="EMBL" id="JAHESC010000032">
    <property type="protein sequence ID" value="MBT1688877.1"/>
    <property type="molecule type" value="Genomic_DNA"/>
</dbReference>
<sequence>MCFFKSLTASYDDLAFYYGNRNLDHLVKEFEASFQSIQNHVQPIREKLSVLMDRDPQLAQLSLMQPNQLYNQLLSYSKKAGRPAVYTQQDVTLMKRYLRDIERFQPSGISAYYENGFDLFATPVLTAGDPENYKMFHWGLVPTEVPDKNAWLDEKERLNAKSEWVPMSDDFRHTFEKGQRYLIPVSGFYEWRTLDEEVGDEDAKIKIPYYVTFRDQKPRMMAGLYSRWRNPLTNEFYYSYVLLTTKANAILEYVHNTKKRMPVFIPQEQWSKWLDKTLSPRESLQMCQPYLDPDMRAYTITKLLSSNDAHRNVPHVRYPMNYNPAIEQAIYFLQAGNHKQALEVFREAVARSTANANQIDIQHLELAARQPIIAELSLAA</sequence>
<comment type="caution">
    <text evidence="9">The sequence shown here is derived from an EMBL/GenBank/DDBJ whole genome shotgun (WGS) entry which is preliminary data.</text>
</comment>
<keyword evidence="3" id="KW-0227">DNA damage</keyword>
<dbReference type="PANTHER" id="PTHR13604">
    <property type="entry name" value="DC12-RELATED"/>
    <property type="match status" value="1"/>
</dbReference>
<comment type="similarity">
    <text evidence="1 8">Belongs to the SOS response-associated peptidase family.</text>
</comment>
<keyword evidence="4 8" id="KW-0378">Hydrolase</keyword>
<dbReference type="InterPro" id="IPR003738">
    <property type="entry name" value="SRAP"/>
</dbReference>
<name>A0AAP2DCI6_9BACT</name>
<dbReference type="GO" id="GO:0006508">
    <property type="term" value="P:proteolysis"/>
    <property type="evidence" value="ECO:0007669"/>
    <property type="project" value="UniProtKB-KW"/>
</dbReference>
<evidence type="ECO:0000313" key="10">
    <source>
        <dbReference type="Proteomes" id="UP001319180"/>
    </source>
</evidence>
<dbReference type="GO" id="GO:0106300">
    <property type="term" value="P:protein-DNA covalent cross-linking repair"/>
    <property type="evidence" value="ECO:0007669"/>
    <property type="project" value="InterPro"/>
</dbReference>
<keyword evidence="5" id="KW-0190">Covalent protein-DNA linkage</keyword>
<keyword evidence="10" id="KW-1185">Reference proteome</keyword>
<keyword evidence="6" id="KW-0238">DNA-binding</keyword>
<dbReference type="InterPro" id="IPR036590">
    <property type="entry name" value="SRAP-like"/>
</dbReference>
<evidence type="ECO:0000256" key="1">
    <source>
        <dbReference type="ARBA" id="ARBA00008136"/>
    </source>
</evidence>
<dbReference type="RefSeq" id="WP_254092104.1">
    <property type="nucleotide sequence ID" value="NZ_JAHESC010000032.1"/>
</dbReference>
<gene>
    <name evidence="9" type="ORF">KK078_20075</name>
</gene>
<dbReference type="PANTHER" id="PTHR13604:SF0">
    <property type="entry name" value="ABASIC SITE PROCESSING PROTEIN HMCES"/>
    <property type="match status" value="1"/>
</dbReference>
<evidence type="ECO:0000256" key="6">
    <source>
        <dbReference type="ARBA" id="ARBA00023125"/>
    </source>
</evidence>
<dbReference type="GO" id="GO:0016829">
    <property type="term" value="F:lyase activity"/>
    <property type="evidence" value="ECO:0007669"/>
    <property type="project" value="UniProtKB-KW"/>
</dbReference>
<evidence type="ECO:0000256" key="8">
    <source>
        <dbReference type="RuleBase" id="RU364100"/>
    </source>
</evidence>
<dbReference type="AlphaFoldDB" id="A0AAP2DCI6"/>
<evidence type="ECO:0000256" key="3">
    <source>
        <dbReference type="ARBA" id="ARBA00022763"/>
    </source>
</evidence>
<evidence type="ECO:0000313" key="9">
    <source>
        <dbReference type="EMBL" id="MBT1688877.1"/>
    </source>
</evidence>
<dbReference type="GO" id="GO:0008233">
    <property type="term" value="F:peptidase activity"/>
    <property type="evidence" value="ECO:0007669"/>
    <property type="project" value="UniProtKB-KW"/>
</dbReference>
<accession>A0AAP2DCI6</accession>